<gene>
    <name evidence="1" type="ORF">GBAR_LOCUS24268</name>
</gene>
<keyword evidence="2" id="KW-1185">Reference proteome</keyword>
<protein>
    <submittedName>
        <fullName evidence="1">Uncharacterized protein</fullName>
    </submittedName>
</protein>
<organism evidence="1 2">
    <name type="scientific">Geodia barretti</name>
    <name type="common">Barrett's horny sponge</name>
    <dbReference type="NCBI Taxonomy" id="519541"/>
    <lineage>
        <taxon>Eukaryota</taxon>
        <taxon>Metazoa</taxon>
        <taxon>Porifera</taxon>
        <taxon>Demospongiae</taxon>
        <taxon>Heteroscleromorpha</taxon>
        <taxon>Tetractinellida</taxon>
        <taxon>Astrophorina</taxon>
        <taxon>Geodiidae</taxon>
        <taxon>Geodia</taxon>
    </lineage>
</organism>
<proteinExistence type="predicted"/>
<reference evidence="1" key="1">
    <citation type="submission" date="2023-03" db="EMBL/GenBank/DDBJ databases">
        <authorList>
            <person name="Steffen K."/>
            <person name="Cardenas P."/>
        </authorList>
    </citation>
    <scope>NUCLEOTIDE SEQUENCE</scope>
</reference>
<comment type="caution">
    <text evidence="1">The sequence shown here is derived from an EMBL/GenBank/DDBJ whole genome shotgun (WGS) entry which is preliminary data.</text>
</comment>
<name>A0AA35TA98_GEOBA</name>
<evidence type="ECO:0000313" key="1">
    <source>
        <dbReference type="EMBL" id="CAI8043741.1"/>
    </source>
</evidence>
<dbReference type="EMBL" id="CASHTH010003352">
    <property type="protein sequence ID" value="CAI8043741.1"/>
    <property type="molecule type" value="Genomic_DNA"/>
</dbReference>
<dbReference type="Proteomes" id="UP001174909">
    <property type="component" value="Unassembled WGS sequence"/>
</dbReference>
<dbReference type="InterPro" id="IPR036291">
    <property type="entry name" value="NAD(P)-bd_dom_sf"/>
</dbReference>
<sequence length="133" mass="14982">MAGHRRRRLEIAAAHSADEVVDTHAADLSEWVRSRVPSGLRIAAETTGRTDLIRDAAALLVDIHWLRARETTTHFPNGQERQRMERTLSLIEQGVIEVDGLVTHRFAPEDAATAYRLLQHDADVLGVTIDWNR</sequence>
<dbReference type="Gene3D" id="3.40.50.720">
    <property type="entry name" value="NAD(P)-binding Rossmann-like Domain"/>
    <property type="match status" value="1"/>
</dbReference>
<dbReference type="AlphaFoldDB" id="A0AA35TA98"/>
<dbReference type="Gene3D" id="3.90.180.10">
    <property type="entry name" value="Medium-chain alcohol dehydrogenases, catalytic domain"/>
    <property type="match status" value="1"/>
</dbReference>
<evidence type="ECO:0000313" key="2">
    <source>
        <dbReference type="Proteomes" id="UP001174909"/>
    </source>
</evidence>
<dbReference type="SUPFAM" id="SSF51735">
    <property type="entry name" value="NAD(P)-binding Rossmann-fold domains"/>
    <property type="match status" value="1"/>
</dbReference>
<accession>A0AA35TA98</accession>